<proteinExistence type="predicted"/>
<gene>
    <name evidence="3" type="ORF">SDC9_63165</name>
</gene>
<evidence type="ECO:0000313" key="3">
    <source>
        <dbReference type="EMBL" id="MPM16783.1"/>
    </source>
</evidence>
<dbReference type="Pfam" id="PF03961">
    <property type="entry name" value="FapA"/>
    <property type="match status" value="1"/>
</dbReference>
<evidence type="ECO:0000256" key="1">
    <source>
        <dbReference type="SAM" id="MobiDB-lite"/>
    </source>
</evidence>
<protein>
    <recommendedName>
        <fullName evidence="2">Flagellar Assembly Protein A N-terminal region domain-containing protein</fullName>
    </recommendedName>
</protein>
<dbReference type="AlphaFoldDB" id="A0A644XRA6"/>
<evidence type="ECO:0000259" key="2">
    <source>
        <dbReference type="Pfam" id="PF20250"/>
    </source>
</evidence>
<comment type="caution">
    <text evidence="3">The sequence shown here is derived from an EMBL/GenBank/DDBJ whole genome shotgun (WGS) entry which is preliminary data.</text>
</comment>
<feature type="region of interest" description="Disordered" evidence="1">
    <location>
        <begin position="1"/>
        <end position="26"/>
    </location>
</feature>
<dbReference type="InterPro" id="IPR046866">
    <property type="entry name" value="FapA_N"/>
</dbReference>
<name>A0A644XRA6_9ZZZZ</name>
<sequence>MSAENQTPEIQDDAAGTGLSDIPPPEDAVVHIKSVRNELEAYINIEPPNNGGAAPTLEGMQAALSGCGITYNVNFEKLREIEAKPVYRSDILVACGVAPVDGVDGTASFKIRTEKNALKPKEREDGSVDYYDLGIAESVTKGQVLCVITLPTEGTAGISVKGRVLPQRKGKPVPSYLGSNTELSADGTAILSKINGEVSFIGNCIHVKDTFYVKGNVDTSTGNIRVLGNLVVSGMVMPGLKIEADGNIDVRGTVESSTVKAGGSIRLHSGIIGSALHCDGDLRCQFVENCTIFVKGDINAEYMINSDTKCGKSIKVVGMRAKIIGGSYVAGKDIEAQTIGSPASVVTKLELGTDPSVIERQQGLLRRIAEREKTVKNLSPLITILRQMEADNRLPPEKREILDSVGYSYDTSISLLEEAKKELEEVSQLIKIRGFGRINCSGTMYQGTRVAIGEASIQINEDLQRASLYYKDGAVCIGTAT</sequence>
<dbReference type="Pfam" id="PF20250">
    <property type="entry name" value="FapA_N"/>
    <property type="match status" value="1"/>
</dbReference>
<feature type="domain" description="Flagellar Assembly Protein A N-terminal region" evidence="2">
    <location>
        <begin position="35"/>
        <end position="202"/>
    </location>
</feature>
<dbReference type="InterPro" id="IPR005646">
    <property type="entry name" value="FapA"/>
</dbReference>
<reference evidence="3" key="1">
    <citation type="submission" date="2019-08" db="EMBL/GenBank/DDBJ databases">
        <authorList>
            <person name="Kucharzyk K."/>
            <person name="Murdoch R.W."/>
            <person name="Higgins S."/>
            <person name="Loffler F."/>
        </authorList>
    </citation>
    <scope>NUCLEOTIDE SEQUENCE</scope>
</reference>
<dbReference type="PANTHER" id="PTHR38032:SF1">
    <property type="entry name" value="RNA-BINDING PROTEIN KHPB N-TERMINAL DOMAIN-CONTAINING PROTEIN"/>
    <property type="match status" value="1"/>
</dbReference>
<accession>A0A644XRA6</accession>
<dbReference type="EMBL" id="VSSQ01002676">
    <property type="protein sequence ID" value="MPM16783.1"/>
    <property type="molecule type" value="Genomic_DNA"/>
</dbReference>
<dbReference type="PANTHER" id="PTHR38032">
    <property type="entry name" value="POLYMERASE-RELATED"/>
    <property type="match status" value="1"/>
</dbReference>
<organism evidence="3">
    <name type="scientific">bioreactor metagenome</name>
    <dbReference type="NCBI Taxonomy" id="1076179"/>
    <lineage>
        <taxon>unclassified sequences</taxon>
        <taxon>metagenomes</taxon>
        <taxon>ecological metagenomes</taxon>
    </lineage>
</organism>
<dbReference type="InterPro" id="IPR046865">
    <property type="entry name" value="FapA_b_solenoid"/>
</dbReference>